<name>A0A1Y5F6P7_9BACT</name>
<gene>
    <name evidence="1" type="ORF">A9Q84_09495</name>
</gene>
<protein>
    <submittedName>
        <fullName evidence="1">Uncharacterized protein</fullName>
    </submittedName>
</protein>
<dbReference type="EMBL" id="MAAO01000006">
    <property type="protein sequence ID" value="OUR96573.1"/>
    <property type="molecule type" value="Genomic_DNA"/>
</dbReference>
<proteinExistence type="predicted"/>
<evidence type="ECO:0000313" key="1">
    <source>
        <dbReference type="EMBL" id="OUR96573.1"/>
    </source>
</evidence>
<dbReference type="Proteomes" id="UP000196531">
    <property type="component" value="Unassembled WGS sequence"/>
</dbReference>
<reference evidence="2" key="1">
    <citation type="journal article" date="2017" name="Proc. Natl. Acad. Sci. U.S.A.">
        <title>Simulation of Deepwater Horizon oil plume reveals substrate specialization within a complex community of hydrocarbon-degraders.</title>
        <authorList>
            <person name="Hu P."/>
            <person name="Dubinsky E.A."/>
            <person name="Probst A.J."/>
            <person name="Wang J."/>
            <person name="Sieber C.M.K."/>
            <person name="Tom L.M."/>
            <person name="Gardinali P."/>
            <person name="Banfield J.F."/>
            <person name="Atlas R.M."/>
            <person name="Andersen G.L."/>
        </authorList>
    </citation>
    <scope>NUCLEOTIDE SEQUENCE [LARGE SCALE GENOMIC DNA]</scope>
</reference>
<comment type="caution">
    <text evidence="1">The sequence shown here is derived from an EMBL/GenBank/DDBJ whole genome shotgun (WGS) entry which is preliminary data.</text>
</comment>
<organism evidence="1 2">
    <name type="scientific">Halobacteriovorax marinus</name>
    <dbReference type="NCBI Taxonomy" id="97084"/>
    <lineage>
        <taxon>Bacteria</taxon>
        <taxon>Pseudomonadati</taxon>
        <taxon>Bdellovibrionota</taxon>
        <taxon>Bacteriovoracia</taxon>
        <taxon>Bacteriovoracales</taxon>
        <taxon>Halobacteriovoraceae</taxon>
        <taxon>Halobacteriovorax</taxon>
    </lineage>
</organism>
<accession>A0A1Y5F6P7</accession>
<dbReference type="AlphaFoldDB" id="A0A1Y5F6P7"/>
<sequence>MKRNELLKISLISVGLLLLSLGVLYSIGSQDIHEKKLENQANVMPWGFPLKGTFNFDIKLEEKSFSYSLNKFYMRELPAKKSDQHFIMAGGSNTFGQNLSVQKTLSARLSKTNKFKNYDHYIVASPGWGPSNVLAYMQEGPFKEFVKEEQGTFVFNFIRPHFHRVCGLDQSLYWSKGVLPKYEFEKSELKYRGLYRNAPEFHSFLVRTGIYKILFNFVSKKSKVLDRKVDSKCIELTAEVFKEMKKSYLETYKNGRFIVSLFPTMKEASKDGMKELFSLLRKNDIEVIDFKNDPSHYGKEYFFSDAHVNELSNAKHVELLLKRL</sequence>
<evidence type="ECO:0000313" key="2">
    <source>
        <dbReference type="Proteomes" id="UP000196531"/>
    </source>
</evidence>